<dbReference type="OrthoDB" id="5571888at2759"/>
<name>A0A165HW89_XYLHT</name>
<dbReference type="Gene3D" id="1.20.5.170">
    <property type="match status" value="1"/>
</dbReference>
<evidence type="ECO:0000313" key="4">
    <source>
        <dbReference type="Proteomes" id="UP000076632"/>
    </source>
</evidence>
<dbReference type="AlphaFoldDB" id="A0A165HW89"/>
<dbReference type="Proteomes" id="UP000076632">
    <property type="component" value="Unassembled WGS sequence"/>
</dbReference>
<organism evidence="3 4">
    <name type="scientific">Xylona heveae (strain CBS 132557 / TC161)</name>
    <dbReference type="NCBI Taxonomy" id="1328760"/>
    <lineage>
        <taxon>Eukaryota</taxon>
        <taxon>Fungi</taxon>
        <taxon>Dikarya</taxon>
        <taxon>Ascomycota</taxon>
        <taxon>Pezizomycotina</taxon>
        <taxon>Xylonomycetes</taxon>
        <taxon>Xylonales</taxon>
        <taxon>Xylonaceae</taxon>
        <taxon>Xylona</taxon>
    </lineage>
</organism>
<keyword evidence="4" id="KW-1185">Reference proteome</keyword>
<dbReference type="InterPro" id="IPR004827">
    <property type="entry name" value="bZIP"/>
</dbReference>
<dbReference type="RefSeq" id="XP_018189568.1">
    <property type="nucleotide sequence ID" value="XM_018332030.1"/>
</dbReference>
<dbReference type="SMART" id="SM00338">
    <property type="entry name" value="BRLZ"/>
    <property type="match status" value="1"/>
</dbReference>
<gene>
    <name evidence="3" type="ORF">L228DRAFT_244874</name>
</gene>
<dbReference type="EMBL" id="KV407456">
    <property type="protein sequence ID" value="KZF24013.1"/>
    <property type="molecule type" value="Genomic_DNA"/>
</dbReference>
<accession>A0A165HW89</accession>
<dbReference type="GO" id="GO:0003700">
    <property type="term" value="F:DNA-binding transcription factor activity"/>
    <property type="evidence" value="ECO:0007669"/>
    <property type="project" value="InterPro"/>
</dbReference>
<dbReference type="InParanoid" id="A0A165HW89"/>
<dbReference type="PANTHER" id="PTHR37616:SF2">
    <property type="entry name" value="BZIP DOMAIN-CONTAINING PROTEIN"/>
    <property type="match status" value="1"/>
</dbReference>
<dbReference type="OMA" id="PSHNYDM"/>
<dbReference type="STRING" id="1328760.A0A165HW89"/>
<evidence type="ECO:0000256" key="1">
    <source>
        <dbReference type="SAM" id="MobiDB-lite"/>
    </source>
</evidence>
<dbReference type="PROSITE" id="PS50217">
    <property type="entry name" value="BZIP"/>
    <property type="match status" value="1"/>
</dbReference>
<protein>
    <recommendedName>
        <fullName evidence="2">BZIP domain-containing protein</fullName>
    </recommendedName>
</protein>
<proteinExistence type="predicted"/>
<evidence type="ECO:0000259" key="2">
    <source>
        <dbReference type="PROSITE" id="PS50217"/>
    </source>
</evidence>
<feature type="region of interest" description="Disordered" evidence="1">
    <location>
        <begin position="168"/>
        <end position="198"/>
    </location>
</feature>
<evidence type="ECO:0000313" key="3">
    <source>
        <dbReference type="EMBL" id="KZF24013.1"/>
    </source>
</evidence>
<feature type="compositionally biased region" description="Basic and acidic residues" evidence="1">
    <location>
        <begin position="305"/>
        <end position="322"/>
    </location>
</feature>
<sequence length="628" mass="67264">MSTSSAASPAGATPAPNAACFDVVDMDRYINYDQIVYPSPSTSPSSSRSQSAADITAVAAHSNTPQIFSGPSHQYDMHKQQTGLPVGALADTIAINQATNMHFGRNSGLPTNDGFLNLDSQNEFVDFGSMPMHHGSFSAASDIDLELETPNANLGMLYYPQRPVPSNDEFVNPNLLGGQEDGPAGSEAVAPQPQSNVGRLYPGMHQQQAAIAKAQAQAQQQKAIQRQQQQRAAMGQPPVHGRPSRTPANAHDALVDEKISQLLNSMRHSSVASSEDDGATPSASSLHATISRARKEEEEMDEDERLLASEEGKKLSSKERRQLRNKVSARAFRSRRKEYIGQLEGEVAARTNESNDLRAQNAALRAENTRLTDLTRMLLSSPAFSNFLNDLSANGVAPPTQAPGSENVANGTVAPPPENLGHVNVAQQSQAPQSGPQVGMPMVPDNAMNYPMVDMTPNHAWTSDAMGWAPNQPQVFSVLELPEGPAIEELDTGILSGKGSSSPLAQLLSGESKDDFPVIERIPLPEDEADEVESVESSEQVELDASDPCFALYVDAPAPQEESPAEAVVSPSSPVINSDKPAAKFELVVAPEAEIEAADSTAAMIRFERMCSSMEAAFQRVQQVTNHL</sequence>
<reference evidence="3 4" key="1">
    <citation type="journal article" date="2016" name="Fungal Biol.">
        <title>The genome of Xylona heveae provides a window into fungal endophytism.</title>
        <authorList>
            <person name="Gazis R."/>
            <person name="Kuo A."/>
            <person name="Riley R."/>
            <person name="LaButti K."/>
            <person name="Lipzen A."/>
            <person name="Lin J."/>
            <person name="Amirebrahimi M."/>
            <person name="Hesse C.N."/>
            <person name="Spatafora J.W."/>
            <person name="Henrissat B."/>
            <person name="Hainaut M."/>
            <person name="Grigoriev I.V."/>
            <person name="Hibbett D.S."/>
        </authorList>
    </citation>
    <scope>NUCLEOTIDE SEQUENCE [LARGE SCALE GENOMIC DNA]</scope>
    <source>
        <strain evidence="3 4">TC161</strain>
    </source>
</reference>
<dbReference type="GeneID" id="28897167"/>
<feature type="region of interest" description="Disordered" evidence="1">
    <location>
        <begin position="266"/>
        <end position="328"/>
    </location>
</feature>
<dbReference type="SUPFAM" id="SSF57959">
    <property type="entry name" value="Leucine zipper domain"/>
    <property type="match status" value="1"/>
</dbReference>
<feature type="compositionally biased region" description="Low complexity" evidence="1">
    <location>
        <begin position="212"/>
        <end position="233"/>
    </location>
</feature>
<feature type="domain" description="BZIP" evidence="2">
    <location>
        <begin position="315"/>
        <end position="378"/>
    </location>
</feature>
<dbReference type="PANTHER" id="PTHR37616">
    <property type="entry name" value="BZIP TRANSCRIPTION FACTOR 60-LIKE"/>
    <property type="match status" value="1"/>
</dbReference>
<feature type="region of interest" description="Disordered" evidence="1">
    <location>
        <begin position="395"/>
        <end position="421"/>
    </location>
</feature>
<feature type="region of interest" description="Disordered" evidence="1">
    <location>
        <begin position="212"/>
        <end position="248"/>
    </location>
</feature>
<dbReference type="CDD" id="cd14810">
    <property type="entry name" value="bZIP_u1"/>
    <property type="match status" value="1"/>
</dbReference>
<dbReference type="InterPro" id="IPR046347">
    <property type="entry name" value="bZIP_sf"/>
</dbReference>
<dbReference type="Pfam" id="PF00170">
    <property type="entry name" value="bZIP_1"/>
    <property type="match status" value="1"/>
</dbReference>